<sequence>MGIIYCQPQKKTKRRRKRFPDPSIIYIGQSNMISIPTYMTNPSGHRHPPRRKTPNLISRCSLLSHQPLRHIPRVGVAAPVTVESRSNTISHSHVESRSNTFSCAEITRNLLVSAGNQLLRTKYILVGRTTGEKRYRLKYVPSTTTLFNWRSAFLGIGLQPLLLMASRVLQVALTTCTLSYLWTRMVIIWTYQIIHPDNPIIPKTKLILRRMERTDATACRHVPVLSGKHLPWIPGSYCAPTCKLWLYPVALMYYMRIS</sequence>
<dbReference type="Proteomes" id="UP000886523">
    <property type="component" value="Unassembled WGS sequence"/>
</dbReference>
<dbReference type="AlphaFoldDB" id="A0A9P6ABZ9"/>
<accession>A0A9P6ABZ9</accession>
<name>A0A9P6ABZ9_9AGAM</name>
<gene>
    <name evidence="1" type="ORF">BS47DRAFT_1402639</name>
</gene>
<evidence type="ECO:0000313" key="1">
    <source>
        <dbReference type="EMBL" id="KAF9503202.1"/>
    </source>
</evidence>
<comment type="caution">
    <text evidence="1">The sequence shown here is derived from an EMBL/GenBank/DDBJ whole genome shotgun (WGS) entry which is preliminary data.</text>
</comment>
<keyword evidence="2" id="KW-1185">Reference proteome</keyword>
<dbReference type="EMBL" id="MU129415">
    <property type="protein sequence ID" value="KAF9503202.1"/>
    <property type="molecule type" value="Genomic_DNA"/>
</dbReference>
<proteinExistence type="predicted"/>
<protein>
    <submittedName>
        <fullName evidence="1">Uncharacterized protein</fullName>
    </submittedName>
</protein>
<organism evidence="1 2">
    <name type="scientific">Hydnum rufescens UP504</name>
    <dbReference type="NCBI Taxonomy" id="1448309"/>
    <lineage>
        <taxon>Eukaryota</taxon>
        <taxon>Fungi</taxon>
        <taxon>Dikarya</taxon>
        <taxon>Basidiomycota</taxon>
        <taxon>Agaricomycotina</taxon>
        <taxon>Agaricomycetes</taxon>
        <taxon>Cantharellales</taxon>
        <taxon>Hydnaceae</taxon>
        <taxon>Hydnum</taxon>
    </lineage>
</organism>
<reference evidence="1" key="1">
    <citation type="journal article" date="2020" name="Nat. Commun.">
        <title>Large-scale genome sequencing of mycorrhizal fungi provides insights into the early evolution of symbiotic traits.</title>
        <authorList>
            <person name="Miyauchi S."/>
            <person name="Kiss E."/>
            <person name="Kuo A."/>
            <person name="Drula E."/>
            <person name="Kohler A."/>
            <person name="Sanchez-Garcia M."/>
            <person name="Morin E."/>
            <person name="Andreopoulos B."/>
            <person name="Barry K.W."/>
            <person name="Bonito G."/>
            <person name="Buee M."/>
            <person name="Carver A."/>
            <person name="Chen C."/>
            <person name="Cichocki N."/>
            <person name="Clum A."/>
            <person name="Culley D."/>
            <person name="Crous P.W."/>
            <person name="Fauchery L."/>
            <person name="Girlanda M."/>
            <person name="Hayes R.D."/>
            <person name="Keri Z."/>
            <person name="LaButti K."/>
            <person name="Lipzen A."/>
            <person name="Lombard V."/>
            <person name="Magnuson J."/>
            <person name="Maillard F."/>
            <person name="Murat C."/>
            <person name="Nolan M."/>
            <person name="Ohm R.A."/>
            <person name="Pangilinan J."/>
            <person name="Pereira M.F."/>
            <person name="Perotto S."/>
            <person name="Peter M."/>
            <person name="Pfister S."/>
            <person name="Riley R."/>
            <person name="Sitrit Y."/>
            <person name="Stielow J.B."/>
            <person name="Szollosi G."/>
            <person name="Zifcakova L."/>
            <person name="Stursova M."/>
            <person name="Spatafora J.W."/>
            <person name="Tedersoo L."/>
            <person name="Vaario L.M."/>
            <person name="Yamada A."/>
            <person name="Yan M."/>
            <person name="Wang P."/>
            <person name="Xu J."/>
            <person name="Bruns T."/>
            <person name="Baldrian P."/>
            <person name="Vilgalys R."/>
            <person name="Dunand C."/>
            <person name="Henrissat B."/>
            <person name="Grigoriev I.V."/>
            <person name="Hibbett D."/>
            <person name="Nagy L.G."/>
            <person name="Martin F.M."/>
        </authorList>
    </citation>
    <scope>NUCLEOTIDE SEQUENCE</scope>
    <source>
        <strain evidence="1">UP504</strain>
    </source>
</reference>
<evidence type="ECO:0000313" key="2">
    <source>
        <dbReference type="Proteomes" id="UP000886523"/>
    </source>
</evidence>